<evidence type="ECO:0000313" key="9">
    <source>
        <dbReference type="RefSeq" id="XP_026737346.1"/>
    </source>
</evidence>
<dbReference type="Pfam" id="PF00400">
    <property type="entry name" value="WD40"/>
    <property type="match status" value="1"/>
</dbReference>
<dbReference type="AlphaFoldDB" id="A0A7E5WAX8"/>
<dbReference type="GeneID" id="113500680"/>
<name>A0A7E5WAX8_TRINI</name>
<protein>
    <submittedName>
        <fullName evidence="9">U3 small nucleolar RNA-associated protein 18 homolog</fullName>
    </submittedName>
</protein>
<evidence type="ECO:0000256" key="6">
    <source>
        <dbReference type="ARBA" id="ARBA00025767"/>
    </source>
</evidence>
<keyword evidence="5" id="KW-0539">Nucleus</keyword>
<keyword evidence="2" id="KW-0698">rRNA processing</keyword>
<dbReference type="GO" id="GO:0034388">
    <property type="term" value="C:Pwp2p-containing subcomplex of 90S preribosome"/>
    <property type="evidence" value="ECO:0007669"/>
    <property type="project" value="TreeGrafter"/>
</dbReference>
<reference evidence="9" key="1">
    <citation type="submission" date="2025-08" db="UniProtKB">
        <authorList>
            <consortium name="RefSeq"/>
        </authorList>
    </citation>
    <scope>IDENTIFICATION</scope>
</reference>
<dbReference type="InterPro" id="IPR015943">
    <property type="entry name" value="WD40/YVTN_repeat-like_dom_sf"/>
</dbReference>
<evidence type="ECO:0000256" key="7">
    <source>
        <dbReference type="PROSITE-ProRule" id="PRU00221"/>
    </source>
</evidence>
<proteinExistence type="inferred from homology"/>
<dbReference type="InterPro" id="IPR036322">
    <property type="entry name" value="WD40_repeat_dom_sf"/>
</dbReference>
<evidence type="ECO:0000256" key="1">
    <source>
        <dbReference type="ARBA" id="ARBA00004604"/>
    </source>
</evidence>
<dbReference type="PANTHER" id="PTHR18359:SF0">
    <property type="entry name" value="U3 SMALL NUCLEOLAR RNA-ASSOCIATED PROTEIN 18 HOMOLOG"/>
    <property type="match status" value="1"/>
</dbReference>
<evidence type="ECO:0000256" key="2">
    <source>
        <dbReference type="ARBA" id="ARBA00022552"/>
    </source>
</evidence>
<dbReference type="InterPro" id="IPR001680">
    <property type="entry name" value="WD40_rpt"/>
</dbReference>
<dbReference type="Proteomes" id="UP000322000">
    <property type="component" value="Chromosome 14"/>
</dbReference>
<evidence type="ECO:0000256" key="3">
    <source>
        <dbReference type="ARBA" id="ARBA00022574"/>
    </source>
</evidence>
<dbReference type="Gene3D" id="2.130.10.10">
    <property type="entry name" value="YVTN repeat-like/Quinoprotein amine dehydrogenase"/>
    <property type="match status" value="1"/>
</dbReference>
<comment type="similarity">
    <text evidence="6">Belongs to the WD repeat UTP18 family.</text>
</comment>
<keyword evidence="4" id="KW-0677">Repeat</keyword>
<dbReference type="KEGG" id="tnl:113500680"/>
<dbReference type="OrthoDB" id="1935146at2759"/>
<sequence>MKRKSSTLQEDEERVSQLLFNKSQKLVDSLNPKLEEEQELNLTPAWVDEDDENISAKSDVNTKSAILYKEKLKQKYENLMGTPSWAKLNDKSKEEDDNEDEILRTVGHLHKKKSKSLPKSVLNIKPLPKLVAAGNCKPGVVACVEFHPTISAAVVAGHTGVVSLFSVGGKENTQLHRFRLKQWKINALQFTPDGSEAMITSSTNHAFCVYNLVKAEHKLFQLPQVVKHPMFLKISSDGKFMATSDGYYEVYLLSTASKELLRTLKHNSRVVSVIFSHDCTQLYCYSREGEITVWDLSTYRPLKKFQDEGCVTGSCLTTSPCGKLLAAGSGEGIVNIYQTENLTVTEPTPLKVISNLSTRISNLKFNATTEILSVTSGYCSNAVKLVHIPSYHVYSNFPNPKFDLHRVNLVNFSPNSGYMALSNNMGSVYLYRLKYYKNY</sequence>
<dbReference type="SUPFAM" id="SSF50978">
    <property type="entry name" value="WD40 repeat-like"/>
    <property type="match status" value="1"/>
</dbReference>
<dbReference type="InterPro" id="IPR045161">
    <property type="entry name" value="Utp18"/>
</dbReference>
<evidence type="ECO:0000256" key="5">
    <source>
        <dbReference type="ARBA" id="ARBA00023242"/>
    </source>
</evidence>
<dbReference type="CTD" id="36831"/>
<dbReference type="RefSeq" id="XP_026737346.1">
    <property type="nucleotide sequence ID" value="XM_026881545.1"/>
</dbReference>
<dbReference type="InParanoid" id="A0A7E5WAX8"/>
<dbReference type="GO" id="GO:0032040">
    <property type="term" value="C:small-subunit processome"/>
    <property type="evidence" value="ECO:0007669"/>
    <property type="project" value="TreeGrafter"/>
</dbReference>
<comment type="subcellular location">
    <subcellularLocation>
        <location evidence="1">Nucleus</location>
        <location evidence="1">Nucleolus</location>
    </subcellularLocation>
</comment>
<evidence type="ECO:0000313" key="8">
    <source>
        <dbReference type="Proteomes" id="UP000322000"/>
    </source>
</evidence>
<dbReference type="PROSITE" id="PS50082">
    <property type="entry name" value="WD_REPEATS_2"/>
    <property type="match status" value="1"/>
</dbReference>
<feature type="repeat" description="WD" evidence="7">
    <location>
        <begin position="263"/>
        <end position="304"/>
    </location>
</feature>
<gene>
    <name evidence="9" type="primary">LOC113500680</name>
</gene>
<evidence type="ECO:0000256" key="4">
    <source>
        <dbReference type="ARBA" id="ARBA00022737"/>
    </source>
</evidence>
<keyword evidence="8" id="KW-1185">Reference proteome</keyword>
<dbReference type="SMART" id="SM00320">
    <property type="entry name" value="WD40"/>
    <property type="match status" value="5"/>
</dbReference>
<accession>A0A7E5WAX8</accession>
<keyword evidence="3 7" id="KW-0853">WD repeat</keyword>
<dbReference type="PANTHER" id="PTHR18359">
    <property type="entry name" value="WD-REPEAT PROTEIN-RELATED"/>
    <property type="match status" value="1"/>
</dbReference>
<dbReference type="GO" id="GO:0006364">
    <property type="term" value="P:rRNA processing"/>
    <property type="evidence" value="ECO:0007669"/>
    <property type="project" value="UniProtKB-KW"/>
</dbReference>
<dbReference type="FunCoup" id="A0A7E5WAX8">
    <property type="interactions" value="1965"/>
</dbReference>
<organism evidence="8 9">
    <name type="scientific">Trichoplusia ni</name>
    <name type="common">Cabbage looper</name>
    <dbReference type="NCBI Taxonomy" id="7111"/>
    <lineage>
        <taxon>Eukaryota</taxon>
        <taxon>Metazoa</taxon>
        <taxon>Ecdysozoa</taxon>
        <taxon>Arthropoda</taxon>
        <taxon>Hexapoda</taxon>
        <taxon>Insecta</taxon>
        <taxon>Pterygota</taxon>
        <taxon>Neoptera</taxon>
        <taxon>Endopterygota</taxon>
        <taxon>Lepidoptera</taxon>
        <taxon>Glossata</taxon>
        <taxon>Ditrysia</taxon>
        <taxon>Noctuoidea</taxon>
        <taxon>Noctuidae</taxon>
        <taxon>Plusiinae</taxon>
        <taxon>Trichoplusia</taxon>
    </lineage>
</organism>